<dbReference type="PANTHER" id="PTHR24220:SF685">
    <property type="entry name" value="ABC TRANSPORTER RELATED"/>
    <property type="match status" value="1"/>
</dbReference>
<organism evidence="5 6">
    <name type="scientific">Gryllotalpicola daejeonensis</name>
    <dbReference type="NCBI Taxonomy" id="993087"/>
    <lineage>
        <taxon>Bacteria</taxon>
        <taxon>Bacillati</taxon>
        <taxon>Actinomycetota</taxon>
        <taxon>Actinomycetes</taxon>
        <taxon>Micrococcales</taxon>
        <taxon>Microbacteriaceae</taxon>
        <taxon>Gryllotalpicola</taxon>
    </lineage>
</organism>
<accession>A0ABP7ZFS9</accession>
<dbReference type="SMART" id="SM00382">
    <property type="entry name" value="AAA"/>
    <property type="match status" value="1"/>
</dbReference>
<keyword evidence="1" id="KW-0813">Transport</keyword>
<evidence type="ECO:0000256" key="3">
    <source>
        <dbReference type="ARBA" id="ARBA00022840"/>
    </source>
</evidence>
<dbReference type="PROSITE" id="PS50893">
    <property type="entry name" value="ABC_TRANSPORTER_2"/>
    <property type="match status" value="1"/>
</dbReference>
<sequence>MHNLIEARSLFKDFGPTRALRGVDLAVAPGESVAIMGPSGSGKTTLLHCLAGIERPGAGEVLLRTTAGVVEVAALSDRRRSELRRTTFGFVFQQGLLLPELTAGENVALPLLLLGQGRSDAEAEALRLLQLLGISDKATARIGELSGGQQQRVAIARAQAAQPAVVFADEPTGALDSVTSTEVMTALLASTVGSGRALIVVTHDAGVAARCDRTLHMADGVIVETSGVAERAQAEAS</sequence>
<feature type="domain" description="ABC transporter" evidence="4">
    <location>
        <begin position="5"/>
        <end position="236"/>
    </location>
</feature>
<dbReference type="Gene3D" id="3.40.50.300">
    <property type="entry name" value="P-loop containing nucleotide triphosphate hydrolases"/>
    <property type="match status" value="1"/>
</dbReference>
<dbReference type="Pfam" id="PF00005">
    <property type="entry name" value="ABC_tran"/>
    <property type="match status" value="1"/>
</dbReference>
<evidence type="ECO:0000256" key="2">
    <source>
        <dbReference type="ARBA" id="ARBA00022741"/>
    </source>
</evidence>
<protein>
    <submittedName>
        <fullName evidence="5">ABC transporter ATP-binding protein</fullName>
    </submittedName>
</protein>
<dbReference type="InterPro" id="IPR017911">
    <property type="entry name" value="MacB-like_ATP-bd"/>
</dbReference>
<dbReference type="RefSeq" id="WP_344790323.1">
    <property type="nucleotide sequence ID" value="NZ_BAABBV010000001.1"/>
</dbReference>
<dbReference type="InterPro" id="IPR003593">
    <property type="entry name" value="AAA+_ATPase"/>
</dbReference>
<dbReference type="InterPro" id="IPR015854">
    <property type="entry name" value="ABC_transpr_LolD-like"/>
</dbReference>
<gene>
    <name evidence="5" type="ORF">GCM10022286_06740</name>
</gene>
<evidence type="ECO:0000256" key="1">
    <source>
        <dbReference type="ARBA" id="ARBA00022448"/>
    </source>
</evidence>
<keyword evidence="2" id="KW-0547">Nucleotide-binding</keyword>
<dbReference type="EMBL" id="BAABBV010000001">
    <property type="protein sequence ID" value="GAA4156444.1"/>
    <property type="molecule type" value="Genomic_DNA"/>
</dbReference>
<evidence type="ECO:0000313" key="6">
    <source>
        <dbReference type="Proteomes" id="UP001415169"/>
    </source>
</evidence>
<dbReference type="SUPFAM" id="SSF52540">
    <property type="entry name" value="P-loop containing nucleoside triphosphate hydrolases"/>
    <property type="match status" value="1"/>
</dbReference>
<proteinExistence type="predicted"/>
<dbReference type="GO" id="GO:0005524">
    <property type="term" value="F:ATP binding"/>
    <property type="evidence" value="ECO:0007669"/>
    <property type="project" value="UniProtKB-KW"/>
</dbReference>
<dbReference type="InterPro" id="IPR027417">
    <property type="entry name" value="P-loop_NTPase"/>
</dbReference>
<dbReference type="InterPro" id="IPR003439">
    <property type="entry name" value="ABC_transporter-like_ATP-bd"/>
</dbReference>
<evidence type="ECO:0000259" key="4">
    <source>
        <dbReference type="PROSITE" id="PS50893"/>
    </source>
</evidence>
<dbReference type="CDD" id="cd03255">
    <property type="entry name" value="ABC_MJ0796_LolCDE_FtsE"/>
    <property type="match status" value="1"/>
</dbReference>
<dbReference type="Proteomes" id="UP001415169">
    <property type="component" value="Unassembled WGS sequence"/>
</dbReference>
<keyword evidence="6" id="KW-1185">Reference proteome</keyword>
<dbReference type="PANTHER" id="PTHR24220">
    <property type="entry name" value="IMPORT ATP-BINDING PROTEIN"/>
    <property type="match status" value="1"/>
</dbReference>
<comment type="caution">
    <text evidence="5">The sequence shown here is derived from an EMBL/GenBank/DDBJ whole genome shotgun (WGS) entry which is preliminary data.</text>
</comment>
<keyword evidence="3 5" id="KW-0067">ATP-binding</keyword>
<evidence type="ECO:0000313" key="5">
    <source>
        <dbReference type="EMBL" id="GAA4156444.1"/>
    </source>
</evidence>
<reference evidence="5" key="2">
    <citation type="submission" date="2023-12" db="EMBL/GenBank/DDBJ databases">
        <authorList>
            <person name="Sun Q."/>
            <person name="Inoue M."/>
        </authorList>
    </citation>
    <scope>NUCLEOTIDE SEQUENCE</scope>
    <source>
        <strain evidence="5">JCM 17590</strain>
    </source>
</reference>
<name>A0ABP7ZFS9_9MICO</name>
<reference evidence="5" key="1">
    <citation type="journal article" date="2014" name="Int. J. Syst. Evol. Microbiol.">
        <title>Complete genome of a new Firmicutes species belonging to the dominant human colonic microbiota ('Ruminococcus bicirculans') reveals two chromosomes and a selective capacity to utilize plant glucans.</title>
        <authorList>
            <consortium name="NISC Comparative Sequencing Program"/>
            <person name="Wegmann U."/>
            <person name="Louis P."/>
            <person name="Goesmann A."/>
            <person name="Henrissat B."/>
            <person name="Duncan S.H."/>
            <person name="Flint H.J."/>
        </authorList>
    </citation>
    <scope>NUCLEOTIDE SEQUENCE</scope>
    <source>
        <strain evidence="5">JCM 17590</strain>
    </source>
</reference>